<dbReference type="Pfam" id="PF12833">
    <property type="entry name" value="HTH_18"/>
    <property type="match status" value="1"/>
</dbReference>
<gene>
    <name evidence="4" type="ORF">ACFOW7_21390</name>
</gene>
<sequence>MSQAHRIVMVGFPPVQLLDIAGPLEVFSIANDKAEASGGPPPYELIVAAARTGPLASTAGVPLFAAVSVYAPIEADTLLLAGGRGARQSVRDTTLMEALARWCEQVPRVGSICTGAFPLAATGVLRQRRATTHWAHFDEFAGLFPDVRIERDALFVCDGKFHTAAGISAGIDFALALVEADLGRRLALEVARELVVFLKRPGGQSQFSAQLAAEVDADDPSRFAELIAWMTDHLAEDLSLDRMAERLAMSPRNFSRRFAAAMKTTPARYVQQLRVDAARRLLTDSDLPVARVAARCGFASAEAMRLAFQRHLRIAPQDFRARFQSAGRTGADD</sequence>
<evidence type="ECO:0000256" key="1">
    <source>
        <dbReference type="ARBA" id="ARBA00023015"/>
    </source>
</evidence>
<dbReference type="Proteomes" id="UP001595791">
    <property type="component" value="Unassembled WGS sequence"/>
</dbReference>
<organism evidence="4 5">
    <name type="scientific">Chitinimonas lacunae</name>
    <dbReference type="NCBI Taxonomy" id="1963018"/>
    <lineage>
        <taxon>Bacteria</taxon>
        <taxon>Pseudomonadati</taxon>
        <taxon>Pseudomonadota</taxon>
        <taxon>Betaproteobacteria</taxon>
        <taxon>Neisseriales</taxon>
        <taxon>Chitinibacteraceae</taxon>
        <taxon>Chitinimonas</taxon>
    </lineage>
</organism>
<dbReference type="EMBL" id="JBHSBU010000002">
    <property type="protein sequence ID" value="MFC4161897.1"/>
    <property type="molecule type" value="Genomic_DNA"/>
</dbReference>
<dbReference type="Gene3D" id="3.40.50.880">
    <property type="match status" value="1"/>
</dbReference>
<accession>A0ABV8MUD2</accession>
<dbReference type="InterPro" id="IPR029062">
    <property type="entry name" value="Class_I_gatase-like"/>
</dbReference>
<evidence type="ECO:0000259" key="3">
    <source>
        <dbReference type="PROSITE" id="PS01124"/>
    </source>
</evidence>
<feature type="domain" description="HTH araC/xylS-type" evidence="3">
    <location>
        <begin position="224"/>
        <end position="322"/>
    </location>
</feature>
<keyword evidence="2" id="KW-0804">Transcription</keyword>
<dbReference type="SUPFAM" id="SSF52317">
    <property type="entry name" value="Class I glutamine amidotransferase-like"/>
    <property type="match status" value="1"/>
</dbReference>
<dbReference type="InterPro" id="IPR052158">
    <property type="entry name" value="INH-QAR"/>
</dbReference>
<dbReference type="InterPro" id="IPR018060">
    <property type="entry name" value="HTH_AraC"/>
</dbReference>
<proteinExistence type="predicted"/>
<comment type="caution">
    <text evidence="4">The sequence shown here is derived from an EMBL/GenBank/DDBJ whole genome shotgun (WGS) entry which is preliminary data.</text>
</comment>
<dbReference type="InterPro" id="IPR009057">
    <property type="entry name" value="Homeodomain-like_sf"/>
</dbReference>
<dbReference type="PANTHER" id="PTHR43130:SF3">
    <property type="entry name" value="HTH-TYPE TRANSCRIPTIONAL REGULATOR RV1931C"/>
    <property type="match status" value="1"/>
</dbReference>
<dbReference type="RefSeq" id="WP_378168533.1">
    <property type="nucleotide sequence ID" value="NZ_JBHSBU010000002.1"/>
</dbReference>
<dbReference type="Gene3D" id="1.10.10.60">
    <property type="entry name" value="Homeodomain-like"/>
    <property type="match status" value="1"/>
</dbReference>
<keyword evidence="5" id="KW-1185">Reference proteome</keyword>
<dbReference type="CDD" id="cd03137">
    <property type="entry name" value="GATase1_AraC_1"/>
    <property type="match status" value="1"/>
</dbReference>
<keyword evidence="1" id="KW-0805">Transcription regulation</keyword>
<dbReference type="SMART" id="SM00342">
    <property type="entry name" value="HTH_ARAC"/>
    <property type="match status" value="1"/>
</dbReference>
<dbReference type="SUPFAM" id="SSF46689">
    <property type="entry name" value="Homeodomain-like"/>
    <property type="match status" value="2"/>
</dbReference>
<name>A0ABV8MUD2_9NEIS</name>
<evidence type="ECO:0000313" key="4">
    <source>
        <dbReference type="EMBL" id="MFC4161897.1"/>
    </source>
</evidence>
<protein>
    <submittedName>
        <fullName evidence="4">GlxA family transcriptional regulator</fullName>
    </submittedName>
</protein>
<evidence type="ECO:0000256" key="2">
    <source>
        <dbReference type="ARBA" id="ARBA00023163"/>
    </source>
</evidence>
<dbReference type="Pfam" id="PF01965">
    <property type="entry name" value="DJ-1_PfpI"/>
    <property type="match status" value="1"/>
</dbReference>
<dbReference type="PROSITE" id="PS01124">
    <property type="entry name" value="HTH_ARAC_FAMILY_2"/>
    <property type="match status" value="1"/>
</dbReference>
<dbReference type="PANTHER" id="PTHR43130">
    <property type="entry name" value="ARAC-FAMILY TRANSCRIPTIONAL REGULATOR"/>
    <property type="match status" value="1"/>
</dbReference>
<reference evidence="5" key="1">
    <citation type="journal article" date="2019" name="Int. J. Syst. Evol. Microbiol.">
        <title>The Global Catalogue of Microorganisms (GCM) 10K type strain sequencing project: providing services to taxonomists for standard genome sequencing and annotation.</title>
        <authorList>
            <consortium name="The Broad Institute Genomics Platform"/>
            <consortium name="The Broad Institute Genome Sequencing Center for Infectious Disease"/>
            <person name="Wu L."/>
            <person name="Ma J."/>
        </authorList>
    </citation>
    <scope>NUCLEOTIDE SEQUENCE [LARGE SCALE GENOMIC DNA]</scope>
    <source>
        <strain evidence="5">LMG 29894</strain>
    </source>
</reference>
<evidence type="ECO:0000313" key="5">
    <source>
        <dbReference type="Proteomes" id="UP001595791"/>
    </source>
</evidence>
<dbReference type="InterPro" id="IPR002818">
    <property type="entry name" value="DJ-1/PfpI"/>
</dbReference>